<reference evidence="2 3" key="1">
    <citation type="submission" date="2019-09" db="EMBL/GenBank/DDBJ databases">
        <title>Vancomyinc resistant enterococci isolated from farm animals in Switzerland.</title>
        <authorList>
            <person name="Stevens M.J.A."/>
            <person name="Stephan R."/>
            <person name="Morach M."/>
            <person name="Nuesch-Inderbinen M."/>
        </authorList>
    </citation>
    <scope>NUCLEOTIDE SEQUENCE [LARGE SCALE GENOMIC DNA]</scope>
    <source>
        <strain evidence="2 3">GH27</strain>
    </source>
</reference>
<gene>
    <name evidence="2" type="ORF">F6X95_05365</name>
</gene>
<feature type="transmembrane region" description="Helical" evidence="1">
    <location>
        <begin position="184"/>
        <end position="204"/>
    </location>
</feature>
<feature type="transmembrane region" description="Helical" evidence="1">
    <location>
        <begin position="72"/>
        <end position="94"/>
    </location>
</feature>
<dbReference type="EMBL" id="VYUT01000006">
    <property type="protein sequence ID" value="KAA9206359.1"/>
    <property type="molecule type" value="Genomic_DNA"/>
</dbReference>
<dbReference type="RefSeq" id="WP_104660140.1">
    <property type="nucleotide sequence ID" value="NZ_PTWL01000008.1"/>
</dbReference>
<feature type="transmembrane region" description="Helical" evidence="1">
    <location>
        <begin position="235"/>
        <end position="252"/>
    </location>
</feature>
<evidence type="ECO:0000313" key="3">
    <source>
        <dbReference type="Proteomes" id="UP000326078"/>
    </source>
</evidence>
<keyword evidence="1" id="KW-1133">Transmembrane helix</keyword>
<feature type="transmembrane region" description="Helical" evidence="1">
    <location>
        <begin position="30"/>
        <end position="51"/>
    </location>
</feature>
<accession>A0A5N0YZ95</accession>
<protein>
    <submittedName>
        <fullName evidence="2">Oligosaccharide repeat unit polymerase</fullName>
    </submittedName>
</protein>
<keyword evidence="1" id="KW-0472">Membrane</keyword>
<feature type="transmembrane region" description="Helical" evidence="1">
    <location>
        <begin position="157"/>
        <end position="178"/>
    </location>
</feature>
<feature type="transmembrane region" description="Helical" evidence="1">
    <location>
        <begin position="114"/>
        <end position="136"/>
    </location>
</feature>
<name>A0A5N0YZ95_9ENTE</name>
<feature type="transmembrane region" description="Helical" evidence="1">
    <location>
        <begin position="394"/>
        <end position="412"/>
    </location>
</feature>
<keyword evidence="1" id="KW-0812">Transmembrane</keyword>
<dbReference type="AlphaFoldDB" id="A0A5N0YZ95"/>
<evidence type="ECO:0000313" key="2">
    <source>
        <dbReference type="EMBL" id="KAA9206359.1"/>
    </source>
</evidence>
<organism evidence="2 3">
    <name type="scientific">Enterococcus durans</name>
    <dbReference type="NCBI Taxonomy" id="53345"/>
    <lineage>
        <taxon>Bacteria</taxon>
        <taxon>Bacillati</taxon>
        <taxon>Bacillota</taxon>
        <taxon>Bacilli</taxon>
        <taxon>Lactobacillales</taxon>
        <taxon>Enterococcaceae</taxon>
        <taxon>Enterococcus</taxon>
    </lineage>
</organism>
<sequence>MLFFITFLLLLILIIPLIKCRKTGKDLFSPITISFFFLIITTVPYLFSIANNVYIIHPQVLREIGIENISKAIMYFIIILLIGAFSLYFGMKVLMIKKLSNLPRLPKSENKKRYAVGTLLSFFIGMLGYLTFLRGVGGFSVLTSNLSIRTQMTAGNGYLLSLTTTSLTLSVVCYIYTFKYKRSFIKYLFLLLLILFVSFLLTSLGGRKQTLQLITFSLISWHYGVKRFKKIPKKIWLLIPILVIYIVGIPILRSPDGIETLLNNPKYLATEVKDNIGKSTKEISYIDTYLFITNHFDVNNIWLGSSFKDLLYAPIPSSIMPNKPPIDEGVYIRTIAEGPSNIKPSMPFKELFPSAWPPETIGTMYMNFWIPGVIIGMFLLGVIYKVAYLYMKKCGFNAHSVMVYCYILLNFHLSNLRIIQTITSIFVISAFFFVILGFSIKERKIKVVSSQYIE</sequence>
<proteinExistence type="predicted"/>
<feature type="transmembrane region" description="Helical" evidence="1">
    <location>
        <begin position="418"/>
        <end position="440"/>
    </location>
</feature>
<comment type="caution">
    <text evidence="2">The sequence shown here is derived from an EMBL/GenBank/DDBJ whole genome shotgun (WGS) entry which is preliminary data.</text>
</comment>
<dbReference type="Proteomes" id="UP000326078">
    <property type="component" value="Unassembled WGS sequence"/>
</dbReference>
<feature type="transmembrane region" description="Helical" evidence="1">
    <location>
        <begin position="368"/>
        <end position="387"/>
    </location>
</feature>
<evidence type="ECO:0000256" key="1">
    <source>
        <dbReference type="SAM" id="Phobius"/>
    </source>
</evidence>